<dbReference type="EMBL" id="JBHLXH010000001">
    <property type="protein sequence ID" value="MFC0223562.1"/>
    <property type="molecule type" value="Genomic_DNA"/>
</dbReference>
<protein>
    <submittedName>
        <fullName evidence="3">Pilus assembly protein TadG-related protein</fullName>
    </submittedName>
</protein>
<comment type="caution">
    <text evidence="3">The sequence shown here is derived from an EMBL/GenBank/DDBJ whole genome shotgun (WGS) entry which is preliminary data.</text>
</comment>
<dbReference type="Pfam" id="PF13400">
    <property type="entry name" value="Tad"/>
    <property type="match status" value="1"/>
</dbReference>
<dbReference type="InterPro" id="IPR028087">
    <property type="entry name" value="Tad_N"/>
</dbReference>
<gene>
    <name evidence="3" type="ORF">ACFFJG_13830</name>
</gene>
<organism evidence="3 4">
    <name type="scientific">Nocardioides zeicaulis</name>
    <dbReference type="NCBI Taxonomy" id="1776857"/>
    <lineage>
        <taxon>Bacteria</taxon>
        <taxon>Bacillati</taxon>
        <taxon>Actinomycetota</taxon>
        <taxon>Actinomycetes</taxon>
        <taxon>Propionibacteriales</taxon>
        <taxon>Nocardioidaceae</taxon>
        <taxon>Nocardioides</taxon>
    </lineage>
</organism>
<sequence length="624" mass="65818">MRIPRISRRKRDEVGATAVIVAMFFAFIALPLGAAAVDIARLYVELERVQAGADAAATAGVTYMPDDFNAARARAIEVAEDNGFPNSGTSAVQVSVGDKPTQLRVTVSSTVRNSFAKAFGVPTSTMSRSALADFNGPAPMGSPCNSFANEPAGSAQQGPQTSQTKVPTYANCSSPQFWGAITGPETWKDQGSEFDARKCGGTEDGCNGSTNKEFDPRGFVYLVRVAPSGVGQSVNLQVYDPAYVETAADCSAGPVAMTDQHYYANSNIASGDNNKYPLATSDANVRYDNDNVASNMFCTGDSDNAGRRFGSEVPTITSFTLRSPVDNLDPYSAPALNPSQCTKQWPGYSNTVAGQYNHNDGQGNHYDWTGGMRERNLRNSGDNNDYKPELARVFHQWVNLCTFTPTQAGDYYLQVRSNVALPASYTLDATGAVAGNAAVYNQAGDNTAVLGNGTNQFAIRAVTGAAAGAISVSPWEKMRIFANADSASTQFNLVRVVPAAANKTLVITYYDVGEATGTTAGSVQVLPPGDAKLGTTAMTTIAGCQATGPTTGALSNCKVNNVTSATNNGKLQVVRVPIPNTYTCQVTSAGGCWFRVGVNFPGATVTDATTWTARIVGEPVRLIE</sequence>
<name>A0ABV6E3I2_9ACTN</name>
<feature type="domain" description="Putative Flp pilus-assembly TadG-like N-terminal" evidence="2">
    <location>
        <begin position="15"/>
        <end position="61"/>
    </location>
</feature>
<proteinExistence type="predicted"/>
<reference evidence="3 4" key="1">
    <citation type="submission" date="2024-09" db="EMBL/GenBank/DDBJ databases">
        <authorList>
            <person name="Sun Q."/>
            <person name="Mori K."/>
        </authorList>
    </citation>
    <scope>NUCLEOTIDE SEQUENCE [LARGE SCALE GENOMIC DNA]</scope>
    <source>
        <strain evidence="3 4">CCM 8654</strain>
    </source>
</reference>
<dbReference type="Proteomes" id="UP001589698">
    <property type="component" value="Unassembled WGS sequence"/>
</dbReference>
<feature type="region of interest" description="Disordered" evidence="1">
    <location>
        <begin position="148"/>
        <end position="167"/>
    </location>
</feature>
<dbReference type="RefSeq" id="WP_378519303.1">
    <property type="nucleotide sequence ID" value="NZ_JBHLXH010000001.1"/>
</dbReference>
<evidence type="ECO:0000256" key="1">
    <source>
        <dbReference type="SAM" id="MobiDB-lite"/>
    </source>
</evidence>
<evidence type="ECO:0000313" key="3">
    <source>
        <dbReference type="EMBL" id="MFC0223562.1"/>
    </source>
</evidence>
<evidence type="ECO:0000313" key="4">
    <source>
        <dbReference type="Proteomes" id="UP001589698"/>
    </source>
</evidence>
<keyword evidence="4" id="KW-1185">Reference proteome</keyword>
<accession>A0ABV6E3I2</accession>
<evidence type="ECO:0000259" key="2">
    <source>
        <dbReference type="Pfam" id="PF13400"/>
    </source>
</evidence>